<keyword evidence="6" id="KW-1185">Reference proteome</keyword>
<sequence length="596" mass="66533">MPPSSQYLAPHISNSVRTGRSTLSSLDCKWPLGLRRALMRELVLSGKMHVSLAEALEVRGGPLQEEEVWAVLSQSAESLQELFHKDPSAMGFIISPWSLLLMPSGNISFTDEYVTQQDLRAFTAPEVLEGLSLSSVSDIEKMHMYSLGMTLFWGADYEIPQSQPMKLGEHLNSLLLNMCDDVTISRMSLRTVLDICSKHIRNSTCDPPFSYIRKLVRLVLGSLSQLDGLLTDRESLPERSKEIRERLRGKVYPRGGAPPPGRSMGSLQGLLKGEEGAAQQYHLSDYHHNSESPTELYSKHPSLHHQHSYPYLHPLHPQQKGRPVELDRRSLPYHTGDLGPIQARKTWASSVDLACIDPDALRFGALEDARRGSSALSTHSIGRHKLALRPSREKDSFYPEFTGLKSRKPHHHSAMSVGSGLPGAYDRIKERQRKLQVLRHAVDDPVHTHQRYNSDYSSSSESPSVASSDPDYRQAKKPSEARRFGSQLALSSEHDVLSLTSHNTHRHRQYEGADEGVVGAELLLQKQEEEVQRLQAHLASRLSRANLYSADEPLAPSRTSMLDLRDPLFTSSLPLRKPKLGTTLTVDGPDFGSSSH</sequence>
<feature type="region of interest" description="Disordered" evidence="3">
    <location>
        <begin position="439"/>
        <end position="483"/>
    </location>
</feature>
<dbReference type="PANTHER" id="PTHR46900:SF1">
    <property type="entry name" value="TYROSINE-PROTEIN PHOSPHATASE NON-RECEPTOR TYPE 13"/>
    <property type="match status" value="1"/>
</dbReference>
<dbReference type="PANTHER" id="PTHR46900">
    <property type="entry name" value="TYROSINE-PROTEIN PHOSPHATASE NON-RECEPTOR TYPE 13"/>
    <property type="match status" value="1"/>
</dbReference>
<dbReference type="GO" id="GO:0005634">
    <property type="term" value="C:nucleus"/>
    <property type="evidence" value="ECO:0007669"/>
    <property type="project" value="TreeGrafter"/>
</dbReference>
<proteinExistence type="predicted"/>
<dbReference type="InterPro" id="IPR036085">
    <property type="entry name" value="PAZ_dom_sf"/>
</dbReference>
<feature type="compositionally biased region" description="Basic and acidic residues" evidence="3">
    <location>
        <begin position="470"/>
        <end position="483"/>
    </location>
</feature>
<accession>A0A9N7UET7</accession>
<keyword evidence="2" id="KW-0175">Coiled coil</keyword>
<dbReference type="PROSITE" id="PS51377">
    <property type="entry name" value="KIND"/>
    <property type="match status" value="1"/>
</dbReference>
<feature type="region of interest" description="Disordered" evidence="3">
    <location>
        <begin position="403"/>
        <end position="423"/>
    </location>
</feature>
<feature type="region of interest" description="Disordered" evidence="3">
    <location>
        <begin position="247"/>
        <end position="268"/>
    </location>
</feature>
<dbReference type="InterPro" id="IPR011019">
    <property type="entry name" value="KIND_dom"/>
</dbReference>
<protein>
    <recommendedName>
        <fullName evidence="4">KIND domain-containing protein</fullName>
    </recommendedName>
</protein>
<reference evidence="5" key="1">
    <citation type="submission" date="2020-03" db="EMBL/GenBank/DDBJ databases">
        <authorList>
            <person name="Weist P."/>
        </authorList>
    </citation>
    <scope>NUCLEOTIDE SEQUENCE</scope>
</reference>
<organism evidence="5 6">
    <name type="scientific">Pleuronectes platessa</name>
    <name type="common">European plaice</name>
    <dbReference type="NCBI Taxonomy" id="8262"/>
    <lineage>
        <taxon>Eukaryota</taxon>
        <taxon>Metazoa</taxon>
        <taxon>Chordata</taxon>
        <taxon>Craniata</taxon>
        <taxon>Vertebrata</taxon>
        <taxon>Euteleostomi</taxon>
        <taxon>Actinopterygii</taxon>
        <taxon>Neopterygii</taxon>
        <taxon>Teleostei</taxon>
        <taxon>Neoteleostei</taxon>
        <taxon>Acanthomorphata</taxon>
        <taxon>Carangaria</taxon>
        <taxon>Pleuronectiformes</taxon>
        <taxon>Pleuronectoidei</taxon>
        <taxon>Pleuronectidae</taxon>
        <taxon>Pleuronectes</taxon>
    </lineage>
</organism>
<dbReference type="SMART" id="SM00750">
    <property type="entry name" value="KIND"/>
    <property type="match status" value="1"/>
</dbReference>
<dbReference type="EMBL" id="CADEAL010001202">
    <property type="protein sequence ID" value="CAB1430085.1"/>
    <property type="molecule type" value="Genomic_DNA"/>
</dbReference>
<evidence type="ECO:0000256" key="1">
    <source>
        <dbReference type="ARBA" id="ARBA00022737"/>
    </source>
</evidence>
<dbReference type="AlphaFoldDB" id="A0A9N7UET7"/>
<evidence type="ECO:0000259" key="4">
    <source>
        <dbReference type="PROSITE" id="PS51377"/>
    </source>
</evidence>
<evidence type="ECO:0000256" key="3">
    <source>
        <dbReference type="SAM" id="MobiDB-lite"/>
    </source>
</evidence>
<dbReference type="InterPro" id="IPR052074">
    <property type="entry name" value="NonRcpt_TyrProt_Phosphatase"/>
</dbReference>
<gene>
    <name evidence="5" type="ORF">PLEPLA_LOCUS18066</name>
</gene>
<dbReference type="SUPFAM" id="SSF101690">
    <property type="entry name" value="PAZ domain"/>
    <property type="match status" value="1"/>
</dbReference>
<dbReference type="Proteomes" id="UP001153269">
    <property type="component" value="Unassembled WGS sequence"/>
</dbReference>
<dbReference type="GO" id="GO:0004725">
    <property type="term" value="F:protein tyrosine phosphatase activity"/>
    <property type="evidence" value="ECO:0007669"/>
    <property type="project" value="TreeGrafter"/>
</dbReference>
<evidence type="ECO:0000256" key="2">
    <source>
        <dbReference type="SAM" id="Coils"/>
    </source>
</evidence>
<comment type="caution">
    <text evidence="5">The sequence shown here is derived from an EMBL/GenBank/DDBJ whole genome shotgun (WGS) entry which is preliminary data.</text>
</comment>
<dbReference type="GO" id="GO:0036312">
    <property type="term" value="F:phosphatidylinositol 3-kinase regulatory subunit binding"/>
    <property type="evidence" value="ECO:0007669"/>
    <property type="project" value="TreeGrafter"/>
</dbReference>
<feature type="coiled-coil region" evidence="2">
    <location>
        <begin position="517"/>
        <end position="544"/>
    </location>
</feature>
<dbReference type="GO" id="GO:0005737">
    <property type="term" value="C:cytoplasm"/>
    <property type="evidence" value="ECO:0007669"/>
    <property type="project" value="TreeGrafter"/>
</dbReference>
<evidence type="ECO:0000313" key="6">
    <source>
        <dbReference type="Proteomes" id="UP001153269"/>
    </source>
</evidence>
<keyword evidence="1" id="KW-0677">Repeat</keyword>
<feature type="region of interest" description="Disordered" evidence="3">
    <location>
        <begin position="287"/>
        <end position="324"/>
    </location>
</feature>
<name>A0A9N7UET7_PLEPL</name>
<feature type="compositionally biased region" description="Low complexity" evidence="3">
    <location>
        <begin position="454"/>
        <end position="468"/>
    </location>
</feature>
<dbReference type="Gene3D" id="1.10.510.10">
    <property type="entry name" value="Transferase(Phosphotransferase) domain 1"/>
    <property type="match status" value="1"/>
</dbReference>
<evidence type="ECO:0000313" key="5">
    <source>
        <dbReference type="EMBL" id="CAB1430085.1"/>
    </source>
</evidence>
<feature type="domain" description="KIND" evidence="4">
    <location>
        <begin position="50"/>
        <end position="233"/>
    </location>
</feature>